<organism evidence="2">
    <name type="scientific">freshwater metagenome</name>
    <dbReference type="NCBI Taxonomy" id="449393"/>
    <lineage>
        <taxon>unclassified sequences</taxon>
        <taxon>metagenomes</taxon>
        <taxon>ecological metagenomes</taxon>
    </lineage>
</organism>
<gene>
    <name evidence="2" type="ORF">UFOPK1909_00931</name>
</gene>
<reference evidence="2" key="1">
    <citation type="submission" date="2020-05" db="EMBL/GenBank/DDBJ databases">
        <authorList>
            <person name="Chiriac C."/>
            <person name="Salcher M."/>
            <person name="Ghai R."/>
            <person name="Kavagutti S V."/>
        </authorList>
    </citation>
    <scope>NUCLEOTIDE SEQUENCE</scope>
</reference>
<evidence type="ECO:0000256" key="1">
    <source>
        <dbReference type="SAM" id="Phobius"/>
    </source>
</evidence>
<name>A0A6J6IQF7_9ZZZZ</name>
<keyword evidence="1" id="KW-0812">Transmembrane</keyword>
<proteinExistence type="predicted"/>
<dbReference type="EMBL" id="CAEZVD010000122">
    <property type="protein sequence ID" value="CAB4626726.1"/>
    <property type="molecule type" value="Genomic_DNA"/>
</dbReference>
<evidence type="ECO:0000313" key="2">
    <source>
        <dbReference type="EMBL" id="CAB4626726.1"/>
    </source>
</evidence>
<dbReference type="InterPro" id="IPR011990">
    <property type="entry name" value="TPR-like_helical_dom_sf"/>
</dbReference>
<accession>A0A6J6IQF7</accession>
<protein>
    <submittedName>
        <fullName evidence="2">Unannotated protein</fullName>
    </submittedName>
</protein>
<dbReference type="SUPFAM" id="SSF48452">
    <property type="entry name" value="TPR-like"/>
    <property type="match status" value="1"/>
</dbReference>
<keyword evidence="1" id="KW-0472">Membrane</keyword>
<dbReference type="AlphaFoldDB" id="A0A6J6IQF7"/>
<dbReference type="Gene3D" id="1.25.40.10">
    <property type="entry name" value="Tetratricopeptide repeat domain"/>
    <property type="match status" value="1"/>
</dbReference>
<sequence length="146" mass="16074">MSRAKIGALVMSALLLVYVVLLANTGLSLLFTNLVLAQIMGFLILSFPLLGIWAIVVEFRFGVAAEKLVARVEQQGTWPDLDIEVRPSGRPIRSSADKAFLKFSSAAENKPEDWQSWFNLSLAYDACGDRRRARAAMRKAISLSAS</sequence>
<feature type="transmembrane region" description="Helical" evidence="1">
    <location>
        <begin position="38"/>
        <end position="57"/>
    </location>
</feature>
<keyword evidence="1" id="KW-1133">Transmembrane helix</keyword>